<dbReference type="PANTHER" id="PTHR24347">
    <property type="entry name" value="SERINE/THREONINE-PROTEIN KINASE"/>
    <property type="match status" value="1"/>
</dbReference>
<protein>
    <submittedName>
        <fullName evidence="6">Protein kinase domain-containing protein</fullName>
    </submittedName>
</protein>
<dbReference type="WBParaSite" id="ECPE_0000646701-mRNA-1">
    <property type="protein sequence ID" value="ECPE_0000646701-mRNA-1"/>
    <property type="gene ID" value="ECPE_0000646701"/>
</dbReference>
<dbReference type="InterPro" id="IPR000719">
    <property type="entry name" value="Prot_kinase_dom"/>
</dbReference>
<dbReference type="SUPFAM" id="SSF56112">
    <property type="entry name" value="Protein kinase-like (PK-like)"/>
    <property type="match status" value="1"/>
</dbReference>
<name>A0A183AHL9_9TREM</name>
<sequence length="174" mass="19608">MWALGVITYIMLCGFAPFRSADRSQSKLFEAIKRGIFVYLSPYWDPISQSAKDLINRLLVVSPKRRLSAQETLVHPWVFSEGVVCRSDDLHSSSAFEQRRLAYQMELENQANLVALERQRSPNRSVTKLDSNSGSCALPRIEPNHLHLSTGKNNRPANSYSPSAVHLPSLPSLR</sequence>
<feature type="compositionally biased region" description="Polar residues" evidence="1">
    <location>
        <begin position="122"/>
        <end position="135"/>
    </location>
</feature>
<evidence type="ECO:0000256" key="1">
    <source>
        <dbReference type="SAM" id="MobiDB-lite"/>
    </source>
</evidence>
<dbReference type="Pfam" id="PF00069">
    <property type="entry name" value="Pkinase"/>
    <property type="match status" value="1"/>
</dbReference>
<evidence type="ECO:0000256" key="2">
    <source>
        <dbReference type="SAM" id="SignalP"/>
    </source>
</evidence>
<keyword evidence="2" id="KW-0732">Signal</keyword>
<dbReference type="EMBL" id="UZAN01043457">
    <property type="protein sequence ID" value="VDP78418.1"/>
    <property type="molecule type" value="Genomic_DNA"/>
</dbReference>
<dbReference type="GO" id="GO:0005524">
    <property type="term" value="F:ATP binding"/>
    <property type="evidence" value="ECO:0007669"/>
    <property type="project" value="InterPro"/>
</dbReference>
<proteinExistence type="predicted"/>
<reference evidence="4 5" key="2">
    <citation type="submission" date="2018-11" db="EMBL/GenBank/DDBJ databases">
        <authorList>
            <consortium name="Pathogen Informatics"/>
        </authorList>
    </citation>
    <scope>NUCLEOTIDE SEQUENCE [LARGE SCALE GENOMIC DNA]</scope>
    <source>
        <strain evidence="4 5">Egypt</strain>
    </source>
</reference>
<dbReference type="GO" id="GO:0004672">
    <property type="term" value="F:protein kinase activity"/>
    <property type="evidence" value="ECO:0007669"/>
    <property type="project" value="InterPro"/>
</dbReference>
<reference evidence="6" key="1">
    <citation type="submission" date="2016-06" db="UniProtKB">
        <authorList>
            <consortium name="WormBaseParasite"/>
        </authorList>
    </citation>
    <scope>IDENTIFICATION</scope>
</reference>
<evidence type="ECO:0000313" key="4">
    <source>
        <dbReference type="EMBL" id="VDP78418.1"/>
    </source>
</evidence>
<keyword evidence="5" id="KW-1185">Reference proteome</keyword>
<dbReference type="Gene3D" id="1.10.510.10">
    <property type="entry name" value="Transferase(Phosphotransferase) domain 1"/>
    <property type="match status" value="1"/>
</dbReference>
<organism evidence="6">
    <name type="scientific">Echinostoma caproni</name>
    <dbReference type="NCBI Taxonomy" id="27848"/>
    <lineage>
        <taxon>Eukaryota</taxon>
        <taxon>Metazoa</taxon>
        <taxon>Spiralia</taxon>
        <taxon>Lophotrochozoa</taxon>
        <taxon>Platyhelminthes</taxon>
        <taxon>Trematoda</taxon>
        <taxon>Digenea</taxon>
        <taxon>Plagiorchiida</taxon>
        <taxon>Echinostomata</taxon>
        <taxon>Echinostomatoidea</taxon>
        <taxon>Echinostomatidae</taxon>
        <taxon>Echinostoma</taxon>
    </lineage>
</organism>
<evidence type="ECO:0000259" key="3">
    <source>
        <dbReference type="PROSITE" id="PS50011"/>
    </source>
</evidence>
<dbReference type="InterPro" id="IPR011009">
    <property type="entry name" value="Kinase-like_dom_sf"/>
</dbReference>
<dbReference type="AlphaFoldDB" id="A0A183AHL9"/>
<feature type="domain" description="Protein kinase" evidence="3">
    <location>
        <begin position="1"/>
        <end position="78"/>
    </location>
</feature>
<evidence type="ECO:0000313" key="5">
    <source>
        <dbReference type="Proteomes" id="UP000272942"/>
    </source>
</evidence>
<dbReference type="OrthoDB" id="1738954at2759"/>
<gene>
    <name evidence="4" type="ORF">ECPE_LOCUS6454</name>
</gene>
<feature type="compositionally biased region" description="Polar residues" evidence="1">
    <location>
        <begin position="150"/>
        <end position="162"/>
    </location>
</feature>
<feature type="signal peptide" evidence="2">
    <location>
        <begin position="1"/>
        <end position="21"/>
    </location>
</feature>
<dbReference type="PROSITE" id="PS50011">
    <property type="entry name" value="PROTEIN_KINASE_DOM"/>
    <property type="match status" value="1"/>
</dbReference>
<dbReference type="Proteomes" id="UP000272942">
    <property type="component" value="Unassembled WGS sequence"/>
</dbReference>
<accession>A0A183AHL9</accession>
<evidence type="ECO:0000313" key="6">
    <source>
        <dbReference type="WBParaSite" id="ECPE_0000646701-mRNA-1"/>
    </source>
</evidence>
<feature type="chain" id="PRO_5043138041" evidence="2">
    <location>
        <begin position="22"/>
        <end position="174"/>
    </location>
</feature>
<feature type="region of interest" description="Disordered" evidence="1">
    <location>
        <begin position="121"/>
        <end position="174"/>
    </location>
</feature>